<dbReference type="PANTHER" id="PTHR43642">
    <property type="entry name" value="HYBRID SIGNAL TRANSDUCTION HISTIDINE KINASE G"/>
    <property type="match status" value="1"/>
</dbReference>
<dbReference type="InterPro" id="IPR027417">
    <property type="entry name" value="P-loop_NTPase"/>
</dbReference>
<proteinExistence type="predicted"/>
<organism evidence="3 4">
    <name type="scientific">Skeletonema marinoi</name>
    <dbReference type="NCBI Taxonomy" id="267567"/>
    <lineage>
        <taxon>Eukaryota</taxon>
        <taxon>Sar</taxon>
        <taxon>Stramenopiles</taxon>
        <taxon>Ochrophyta</taxon>
        <taxon>Bacillariophyta</taxon>
        <taxon>Coscinodiscophyceae</taxon>
        <taxon>Thalassiosirophycidae</taxon>
        <taxon>Thalassiosirales</taxon>
        <taxon>Skeletonemataceae</taxon>
        <taxon>Skeletonema</taxon>
        <taxon>Skeletonema marinoi-dohrnii complex</taxon>
    </lineage>
</organism>
<dbReference type="InterPro" id="IPR041664">
    <property type="entry name" value="AAA_16"/>
</dbReference>
<reference evidence="3" key="1">
    <citation type="submission" date="2023-06" db="EMBL/GenBank/DDBJ databases">
        <title>Survivors Of The Sea: Transcriptome response of Skeletonema marinoi to long-term dormancy.</title>
        <authorList>
            <person name="Pinder M.I.M."/>
            <person name="Kourtchenko O."/>
            <person name="Robertson E.K."/>
            <person name="Larsson T."/>
            <person name="Maumus F."/>
            <person name="Osuna-Cruz C.M."/>
            <person name="Vancaester E."/>
            <person name="Stenow R."/>
            <person name="Vandepoele K."/>
            <person name="Ploug H."/>
            <person name="Bruchert V."/>
            <person name="Godhe A."/>
            <person name="Topel M."/>
        </authorList>
    </citation>
    <scope>NUCLEOTIDE SEQUENCE</scope>
    <source>
        <strain evidence="3">R05AC</strain>
    </source>
</reference>
<evidence type="ECO:0000313" key="3">
    <source>
        <dbReference type="EMBL" id="KAK1734130.1"/>
    </source>
</evidence>
<evidence type="ECO:0000256" key="1">
    <source>
        <dbReference type="SAM" id="MobiDB-lite"/>
    </source>
</evidence>
<name>A0AAD9D5Y5_9STRA</name>
<protein>
    <submittedName>
        <fullName evidence="3">AAA ATPase</fullName>
    </submittedName>
</protein>
<dbReference type="Pfam" id="PF13191">
    <property type="entry name" value="AAA_16"/>
    <property type="match status" value="1"/>
</dbReference>
<dbReference type="Proteomes" id="UP001224775">
    <property type="component" value="Unassembled WGS sequence"/>
</dbReference>
<accession>A0AAD9D5Y5</accession>
<dbReference type="PANTHER" id="PTHR43642:SF1">
    <property type="entry name" value="HYBRID SIGNAL TRANSDUCTION HISTIDINE KINASE G"/>
    <property type="match status" value="1"/>
</dbReference>
<dbReference type="EMBL" id="JATAAI010000041">
    <property type="protein sequence ID" value="KAK1734130.1"/>
    <property type="molecule type" value="Genomic_DNA"/>
</dbReference>
<evidence type="ECO:0000313" key="4">
    <source>
        <dbReference type="Proteomes" id="UP001224775"/>
    </source>
</evidence>
<dbReference type="Gene3D" id="3.40.50.300">
    <property type="entry name" value="P-loop containing nucleotide triphosphate hydrolases"/>
    <property type="match status" value="1"/>
</dbReference>
<feature type="domain" description="Orc1-like AAA ATPase" evidence="2">
    <location>
        <begin position="231"/>
        <end position="415"/>
    </location>
</feature>
<feature type="compositionally biased region" description="Polar residues" evidence="1">
    <location>
        <begin position="79"/>
        <end position="90"/>
    </location>
</feature>
<dbReference type="AlphaFoldDB" id="A0AAD9D5Y5"/>
<comment type="caution">
    <text evidence="3">The sequence shown here is derived from an EMBL/GenBank/DDBJ whole genome shotgun (WGS) entry which is preliminary data.</text>
</comment>
<gene>
    <name evidence="3" type="ORF">QTG54_015133</name>
</gene>
<evidence type="ECO:0000259" key="2">
    <source>
        <dbReference type="Pfam" id="PF13191"/>
    </source>
</evidence>
<keyword evidence="4" id="KW-1185">Reference proteome</keyword>
<feature type="region of interest" description="Disordered" evidence="1">
    <location>
        <begin position="77"/>
        <end position="102"/>
    </location>
</feature>
<sequence>MNPHCSNQPAASALPPEPVPMKQWTVAVINSLRSRGGDDNKRNVDKIVCSREYMSCALTIAHSLADQLCTVEMERGYKQKSSSQPNCNNGNPPPTIETSERSWSESISVYCPKTKASEGKKDKVSDANFEPLSYEGDNLEPEDFQHLERQLSTLLFDNDNKQPVDYSDVRGAILNEDAVHTKSLSDNGKLQIRSLEVRDDLKLMIDCPNLYLEDVDLTKAVNVGLQFGISLYGREAELQTLKECYQRSTSSECEVAMICGTSGIGKSKLSQEFARSLSEDGESIFLSGRFDKLESQPLHAISSAFDAYCYCAWVTVEYQSMAEKVSTALRRNLGEELACLVTAMPNLANILGDDFKSNQSNKSNNAVDAQKRLRYLFCQFVDVILRCHEGPLILFLDDCQWIDNASIVLLNQILMMTGSAKDHRFFFFGTCRDDEMGESHPLNLMLTNVNSLCGTRTTKICLTSMSKSALNEMVSTELSLLPRITRPLANILHHKTKGNVVYITIVMD</sequence>
<dbReference type="InterPro" id="IPR053159">
    <property type="entry name" value="Hybrid_Histidine_Kinase"/>
</dbReference>
<dbReference type="SUPFAM" id="SSF52540">
    <property type="entry name" value="P-loop containing nucleoside triphosphate hydrolases"/>
    <property type="match status" value="1"/>
</dbReference>